<evidence type="ECO:0000313" key="3">
    <source>
        <dbReference type="Proteomes" id="UP001597533"/>
    </source>
</evidence>
<dbReference type="Proteomes" id="UP001597533">
    <property type="component" value="Unassembled WGS sequence"/>
</dbReference>
<protein>
    <submittedName>
        <fullName evidence="2">Uncharacterized protein</fullName>
    </submittedName>
</protein>
<sequence>MKIKLLVLIFLISSPFFAQENAKISSIDFVQIQGENFDEAMHYYQNNWETLRIKALENNYIESYQLLKSNYSEEAPFHLILITTYKNASQFEKREDHFQKLIDNLGELNLLNDLKPSDFRKVLFGTDAKHLN</sequence>
<evidence type="ECO:0000256" key="1">
    <source>
        <dbReference type="SAM" id="SignalP"/>
    </source>
</evidence>
<feature type="chain" id="PRO_5045851889" evidence="1">
    <location>
        <begin position="19"/>
        <end position="132"/>
    </location>
</feature>
<gene>
    <name evidence="2" type="ORF">ACFS5M_12805</name>
</gene>
<name>A0ABW5WQD3_9FLAO</name>
<keyword evidence="1" id="KW-0732">Signal</keyword>
<comment type="caution">
    <text evidence="2">The sequence shown here is derived from an EMBL/GenBank/DDBJ whole genome shotgun (WGS) entry which is preliminary data.</text>
</comment>
<dbReference type="RefSeq" id="WP_379899035.1">
    <property type="nucleotide sequence ID" value="NZ_JBHUOV010000015.1"/>
</dbReference>
<reference evidence="3" key="1">
    <citation type="journal article" date="2019" name="Int. J. Syst. Evol. Microbiol.">
        <title>The Global Catalogue of Microorganisms (GCM) 10K type strain sequencing project: providing services to taxonomists for standard genome sequencing and annotation.</title>
        <authorList>
            <consortium name="The Broad Institute Genomics Platform"/>
            <consortium name="The Broad Institute Genome Sequencing Center for Infectious Disease"/>
            <person name="Wu L."/>
            <person name="Ma J."/>
        </authorList>
    </citation>
    <scope>NUCLEOTIDE SEQUENCE [LARGE SCALE GENOMIC DNA]</scope>
    <source>
        <strain evidence="3">KCTC 32141</strain>
    </source>
</reference>
<proteinExistence type="predicted"/>
<evidence type="ECO:0000313" key="2">
    <source>
        <dbReference type="EMBL" id="MFD2824554.1"/>
    </source>
</evidence>
<keyword evidence="3" id="KW-1185">Reference proteome</keyword>
<organism evidence="2 3">
    <name type="scientific">Lacinutrix iliipiscaria</name>
    <dbReference type="NCBI Taxonomy" id="1230532"/>
    <lineage>
        <taxon>Bacteria</taxon>
        <taxon>Pseudomonadati</taxon>
        <taxon>Bacteroidota</taxon>
        <taxon>Flavobacteriia</taxon>
        <taxon>Flavobacteriales</taxon>
        <taxon>Flavobacteriaceae</taxon>
        <taxon>Lacinutrix</taxon>
    </lineage>
</organism>
<dbReference type="EMBL" id="JBHUOV010000015">
    <property type="protein sequence ID" value="MFD2824554.1"/>
    <property type="molecule type" value="Genomic_DNA"/>
</dbReference>
<accession>A0ABW5WQD3</accession>
<feature type="signal peptide" evidence="1">
    <location>
        <begin position="1"/>
        <end position="18"/>
    </location>
</feature>